<evidence type="ECO:0000256" key="2">
    <source>
        <dbReference type="ARBA" id="ARBA00022840"/>
    </source>
</evidence>
<organism evidence="8">
    <name type="scientific">uncultured delta proteobacterium</name>
    <dbReference type="NCBI Taxonomy" id="34034"/>
    <lineage>
        <taxon>Bacteria</taxon>
        <taxon>Deltaproteobacteria</taxon>
        <taxon>environmental samples</taxon>
    </lineage>
</organism>
<evidence type="ECO:0000256" key="1">
    <source>
        <dbReference type="ARBA" id="ARBA00022741"/>
    </source>
</evidence>
<dbReference type="Gene3D" id="3.30.450.20">
    <property type="entry name" value="PAS domain"/>
    <property type="match status" value="1"/>
</dbReference>
<evidence type="ECO:0000256" key="3">
    <source>
        <dbReference type="ARBA" id="ARBA00023015"/>
    </source>
</evidence>
<keyword evidence="1" id="KW-0547">Nucleotide-binding</keyword>
<dbReference type="Pfam" id="PF02954">
    <property type="entry name" value="HTH_8"/>
    <property type="match status" value="1"/>
</dbReference>
<dbReference type="Pfam" id="PF00158">
    <property type="entry name" value="Sigma54_activat"/>
    <property type="match status" value="1"/>
</dbReference>
<dbReference type="CDD" id="cd00130">
    <property type="entry name" value="PAS"/>
    <property type="match status" value="1"/>
</dbReference>
<dbReference type="GO" id="GO:0043565">
    <property type="term" value="F:sequence-specific DNA binding"/>
    <property type="evidence" value="ECO:0007669"/>
    <property type="project" value="InterPro"/>
</dbReference>
<dbReference type="Gene3D" id="1.10.10.60">
    <property type="entry name" value="Homeodomain-like"/>
    <property type="match status" value="1"/>
</dbReference>
<accession>A0A212JCT9</accession>
<dbReference type="InterPro" id="IPR010524">
    <property type="entry name" value="Sig_transdc_resp-reg_PrpR_N"/>
</dbReference>
<dbReference type="Pfam" id="PF00989">
    <property type="entry name" value="PAS"/>
    <property type="match status" value="1"/>
</dbReference>
<dbReference type="GO" id="GO:0005524">
    <property type="term" value="F:ATP binding"/>
    <property type="evidence" value="ECO:0007669"/>
    <property type="project" value="UniProtKB-KW"/>
</dbReference>
<dbReference type="SMART" id="SM00382">
    <property type="entry name" value="AAA"/>
    <property type="match status" value="1"/>
</dbReference>
<dbReference type="GO" id="GO:0006355">
    <property type="term" value="P:regulation of DNA-templated transcription"/>
    <property type="evidence" value="ECO:0007669"/>
    <property type="project" value="InterPro"/>
</dbReference>
<dbReference type="PANTHER" id="PTHR32071:SF57">
    <property type="entry name" value="C4-DICARBOXYLATE TRANSPORT TRANSCRIPTIONAL REGULATORY PROTEIN DCTD"/>
    <property type="match status" value="1"/>
</dbReference>
<dbReference type="FunFam" id="3.40.50.300:FF:000006">
    <property type="entry name" value="DNA-binding transcriptional regulator NtrC"/>
    <property type="match status" value="1"/>
</dbReference>
<dbReference type="InterPro" id="IPR003593">
    <property type="entry name" value="AAA+_ATPase"/>
</dbReference>
<feature type="domain" description="Sigma-54 factor interaction" evidence="6">
    <location>
        <begin position="328"/>
        <end position="559"/>
    </location>
</feature>
<dbReference type="CDD" id="cd00009">
    <property type="entry name" value="AAA"/>
    <property type="match status" value="1"/>
</dbReference>
<gene>
    <name evidence="8" type="primary">prpR</name>
    <name evidence="8" type="ORF">KL86DPRO_11178</name>
</gene>
<sequence length="650" mass="71000">MYNDGEPFAFSLIAPYGNMAALFAQYVAGLPCTLSVREGVALDEAPGIALQEIAEKKPDIIFSRGGTADYIRSAVDVPVVSIPTTAIDLLRTLQPFAGKVRKVAFFHYQQYLPEVQLVSRTLGIAIDEYVFHTKEELVSHMIEAKAKGAELTLGGILVVRMRDVSGLEGILVEAGEAAVQQAVAEAFSIARIRRVERQRQARMRTILDSVTESIIATDENNTLTLINPAAEKLLGVKAEDALGLDARSVVPNTRTAEVLRSGQAELNDIQDMGGTMIVTNRVPITVAGKTVGVVCTFNEADRIQRAEQNLRGSLRVKGFKTRYRLDDITTRDTAMLALKELAGLYAATDATILLEGESGTGKELFAQGIHSAGNRAKGPFVAVNCAAIPESLLESELFGYEEGAFTGAKRQGKSGFFEMAHKGTLFLDEVGELPLPIQARLLRVLQEREIIRVGGARVIPVDMRIICATNRDLAAWTDSGNFRQDLYYRLNVLPLGIPPLRERKEDIPLLAAAFLRANLPADFPFPEGEFFGEIAAALRGHDWPGNVRELRNVMERLAIAASVLPGKSLKSILSQVWTPVKRQGAPNRDIPLPEKGGLKEMTRAFEREAIRALLDEHGQNQVKVAGILGISRMSLWRKIQEDGNGPDGEA</sequence>
<dbReference type="InterPro" id="IPR002078">
    <property type="entry name" value="Sigma_54_int"/>
</dbReference>
<dbReference type="InterPro" id="IPR025662">
    <property type="entry name" value="Sigma_54_int_dom_ATP-bd_1"/>
</dbReference>
<dbReference type="PROSITE" id="PS00675">
    <property type="entry name" value="SIGMA54_INTERACT_1"/>
    <property type="match status" value="1"/>
</dbReference>
<protein>
    <submittedName>
        <fullName evidence="8">Propionate catabolism operon regulatory protein PrpR</fullName>
    </submittedName>
</protein>
<keyword evidence="4" id="KW-0238">DNA-binding</keyword>
<dbReference type="InterPro" id="IPR025944">
    <property type="entry name" value="Sigma_54_int_dom_CS"/>
</dbReference>
<dbReference type="Gene3D" id="3.40.50.300">
    <property type="entry name" value="P-loop containing nucleotide triphosphate hydrolases"/>
    <property type="match status" value="1"/>
</dbReference>
<keyword evidence="2" id="KW-0067">ATP-binding</keyword>
<dbReference type="InterPro" id="IPR002197">
    <property type="entry name" value="HTH_Fis"/>
</dbReference>
<dbReference type="InterPro" id="IPR025943">
    <property type="entry name" value="Sigma_54_int_dom_ATP-bd_2"/>
</dbReference>
<evidence type="ECO:0000256" key="5">
    <source>
        <dbReference type="ARBA" id="ARBA00023163"/>
    </source>
</evidence>
<dbReference type="PROSITE" id="PS00676">
    <property type="entry name" value="SIGMA54_INTERACT_2"/>
    <property type="match status" value="1"/>
</dbReference>
<dbReference type="InterPro" id="IPR058031">
    <property type="entry name" value="AAA_lid_NorR"/>
</dbReference>
<dbReference type="SUPFAM" id="SSF52540">
    <property type="entry name" value="P-loop containing nucleoside triphosphate hydrolases"/>
    <property type="match status" value="1"/>
</dbReference>
<name>A0A212JCT9_9DELT</name>
<feature type="domain" description="PAS" evidence="7">
    <location>
        <begin position="199"/>
        <end position="243"/>
    </location>
</feature>
<dbReference type="SMART" id="SM00091">
    <property type="entry name" value="PAS"/>
    <property type="match status" value="1"/>
</dbReference>
<dbReference type="PROSITE" id="PS50045">
    <property type="entry name" value="SIGMA54_INTERACT_4"/>
    <property type="match status" value="1"/>
</dbReference>
<dbReference type="GO" id="GO:0000156">
    <property type="term" value="F:phosphorelay response regulator activity"/>
    <property type="evidence" value="ECO:0007669"/>
    <property type="project" value="InterPro"/>
</dbReference>
<dbReference type="PROSITE" id="PS50112">
    <property type="entry name" value="PAS"/>
    <property type="match status" value="1"/>
</dbReference>
<dbReference type="Gene3D" id="3.40.50.2300">
    <property type="match status" value="1"/>
</dbReference>
<dbReference type="NCBIfam" id="TIGR00229">
    <property type="entry name" value="sensory_box"/>
    <property type="match status" value="1"/>
</dbReference>
<dbReference type="InterPro" id="IPR027417">
    <property type="entry name" value="P-loop_NTPase"/>
</dbReference>
<reference evidence="8" key="1">
    <citation type="submission" date="2016-04" db="EMBL/GenBank/DDBJ databases">
        <authorList>
            <person name="Evans L.H."/>
            <person name="Alamgir A."/>
            <person name="Owens N."/>
            <person name="Weber N.D."/>
            <person name="Virtaneva K."/>
            <person name="Barbian K."/>
            <person name="Babar A."/>
            <person name="Rosenke K."/>
        </authorList>
    </citation>
    <scope>NUCLEOTIDE SEQUENCE</scope>
    <source>
        <strain evidence="8">86</strain>
    </source>
</reference>
<evidence type="ECO:0000313" key="8">
    <source>
        <dbReference type="EMBL" id="SBV97212.1"/>
    </source>
</evidence>
<dbReference type="InterPro" id="IPR013767">
    <property type="entry name" value="PAS_fold"/>
</dbReference>
<keyword evidence="5" id="KW-0804">Transcription</keyword>
<dbReference type="InterPro" id="IPR000014">
    <property type="entry name" value="PAS"/>
</dbReference>
<dbReference type="PANTHER" id="PTHR32071">
    <property type="entry name" value="TRANSCRIPTIONAL REGULATORY PROTEIN"/>
    <property type="match status" value="1"/>
</dbReference>
<dbReference type="SUPFAM" id="SSF55785">
    <property type="entry name" value="PYP-like sensor domain (PAS domain)"/>
    <property type="match status" value="1"/>
</dbReference>
<dbReference type="InterPro" id="IPR009057">
    <property type="entry name" value="Homeodomain-like_sf"/>
</dbReference>
<evidence type="ECO:0000256" key="4">
    <source>
        <dbReference type="ARBA" id="ARBA00023125"/>
    </source>
</evidence>
<evidence type="ECO:0000259" key="7">
    <source>
        <dbReference type="PROSITE" id="PS50112"/>
    </source>
</evidence>
<dbReference type="EMBL" id="FLUQ01000001">
    <property type="protein sequence ID" value="SBV97212.1"/>
    <property type="molecule type" value="Genomic_DNA"/>
</dbReference>
<evidence type="ECO:0000259" key="6">
    <source>
        <dbReference type="PROSITE" id="PS50045"/>
    </source>
</evidence>
<proteinExistence type="predicted"/>
<keyword evidence="3" id="KW-0805">Transcription regulation</keyword>
<dbReference type="InterPro" id="IPR035965">
    <property type="entry name" value="PAS-like_dom_sf"/>
</dbReference>
<dbReference type="SUPFAM" id="SSF159800">
    <property type="entry name" value="PrpR receptor domain-like"/>
    <property type="match status" value="1"/>
</dbReference>
<dbReference type="PROSITE" id="PS00688">
    <property type="entry name" value="SIGMA54_INTERACT_3"/>
    <property type="match status" value="1"/>
</dbReference>
<dbReference type="Pfam" id="PF25601">
    <property type="entry name" value="AAA_lid_14"/>
    <property type="match status" value="1"/>
</dbReference>
<dbReference type="Pfam" id="PF06506">
    <property type="entry name" value="PrpR_N"/>
    <property type="match status" value="1"/>
</dbReference>
<dbReference type="Gene3D" id="3.40.50.10660">
    <property type="entry name" value="PrpR receptor domain-like"/>
    <property type="match status" value="1"/>
</dbReference>
<dbReference type="Gene3D" id="1.10.8.60">
    <property type="match status" value="1"/>
</dbReference>
<dbReference type="SUPFAM" id="SSF46689">
    <property type="entry name" value="Homeodomain-like"/>
    <property type="match status" value="1"/>
</dbReference>
<dbReference type="AlphaFoldDB" id="A0A212JCT9"/>